<name>A0A438H8Q5_VITVI</name>
<gene>
    <name evidence="1" type="ORF">CK203_050689</name>
</gene>
<accession>A0A438H8Q5</accession>
<sequence>MARTEGQSLSSLRTQKSLRKELVQLYSRACSKLRRRQNLPEIHQSFTGTILVPSPVPSPIPHQKQLQFHAVPSPAPKKKLRSLKRQFRAPNSAEAPLEEVIRRPLLPAPNEETWIAELGIPF</sequence>
<evidence type="ECO:0000313" key="2">
    <source>
        <dbReference type="Proteomes" id="UP000288805"/>
    </source>
</evidence>
<dbReference type="AlphaFoldDB" id="A0A438H8Q5"/>
<proteinExistence type="predicted"/>
<dbReference type="Proteomes" id="UP000288805">
    <property type="component" value="Unassembled WGS sequence"/>
</dbReference>
<comment type="caution">
    <text evidence="1">The sequence shown here is derived from an EMBL/GenBank/DDBJ whole genome shotgun (WGS) entry which is preliminary data.</text>
</comment>
<dbReference type="EMBL" id="QGNW01000261">
    <property type="protein sequence ID" value="RVW80779.1"/>
    <property type="molecule type" value="Genomic_DNA"/>
</dbReference>
<evidence type="ECO:0000313" key="1">
    <source>
        <dbReference type="EMBL" id="RVW80779.1"/>
    </source>
</evidence>
<reference evidence="1 2" key="1">
    <citation type="journal article" date="2018" name="PLoS Genet.">
        <title>Population sequencing reveals clonal diversity and ancestral inbreeding in the grapevine cultivar Chardonnay.</title>
        <authorList>
            <person name="Roach M.J."/>
            <person name="Johnson D.L."/>
            <person name="Bohlmann J."/>
            <person name="van Vuuren H.J."/>
            <person name="Jones S.J."/>
            <person name="Pretorius I.S."/>
            <person name="Schmidt S.A."/>
            <person name="Borneman A.R."/>
        </authorList>
    </citation>
    <scope>NUCLEOTIDE SEQUENCE [LARGE SCALE GENOMIC DNA]</scope>
    <source>
        <strain evidence="2">cv. Chardonnay</strain>
        <tissue evidence="1">Leaf</tissue>
    </source>
</reference>
<protein>
    <submittedName>
        <fullName evidence="1">Uncharacterized protein</fullName>
    </submittedName>
</protein>
<organism evidence="1 2">
    <name type="scientific">Vitis vinifera</name>
    <name type="common">Grape</name>
    <dbReference type="NCBI Taxonomy" id="29760"/>
    <lineage>
        <taxon>Eukaryota</taxon>
        <taxon>Viridiplantae</taxon>
        <taxon>Streptophyta</taxon>
        <taxon>Embryophyta</taxon>
        <taxon>Tracheophyta</taxon>
        <taxon>Spermatophyta</taxon>
        <taxon>Magnoliopsida</taxon>
        <taxon>eudicotyledons</taxon>
        <taxon>Gunneridae</taxon>
        <taxon>Pentapetalae</taxon>
        <taxon>rosids</taxon>
        <taxon>Vitales</taxon>
        <taxon>Vitaceae</taxon>
        <taxon>Viteae</taxon>
        <taxon>Vitis</taxon>
    </lineage>
</organism>